<reference evidence="4" key="3">
    <citation type="submission" date="2023-05" db="EMBL/GenBank/DDBJ databases">
        <authorList>
            <person name="Smith C.H."/>
        </authorList>
    </citation>
    <scope>NUCLEOTIDE SEQUENCE</scope>
    <source>
        <strain evidence="4">CHS0354</strain>
        <tissue evidence="4">Mantle</tissue>
    </source>
</reference>
<sequence>MKNVFVHFPRHFAALKRLMATQMPVEQTIRQKLQETFQPKFLEVINESYMHNVPKGSETHFKVVVVSEKFDSQPLIKRHRMVNEVLKEELSLGVHALSIIAKTPQQWDESGNNIGKSPPCRGGAGL</sequence>
<organism evidence="4 5">
    <name type="scientific">Potamilus streckersoni</name>
    <dbReference type="NCBI Taxonomy" id="2493646"/>
    <lineage>
        <taxon>Eukaryota</taxon>
        <taxon>Metazoa</taxon>
        <taxon>Spiralia</taxon>
        <taxon>Lophotrochozoa</taxon>
        <taxon>Mollusca</taxon>
        <taxon>Bivalvia</taxon>
        <taxon>Autobranchia</taxon>
        <taxon>Heteroconchia</taxon>
        <taxon>Palaeoheterodonta</taxon>
        <taxon>Unionida</taxon>
        <taxon>Unionoidea</taxon>
        <taxon>Unionidae</taxon>
        <taxon>Ambleminae</taxon>
        <taxon>Lampsilini</taxon>
        <taxon>Potamilus</taxon>
    </lineage>
</organism>
<dbReference type="GO" id="GO:0005739">
    <property type="term" value="C:mitochondrion"/>
    <property type="evidence" value="ECO:0007669"/>
    <property type="project" value="TreeGrafter"/>
</dbReference>
<accession>A0AAE0S7C4</accession>
<feature type="region of interest" description="Disordered" evidence="3">
    <location>
        <begin position="107"/>
        <end position="126"/>
    </location>
</feature>
<evidence type="ECO:0000313" key="5">
    <source>
        <dbReference type="Proteomes" id="UP001195483"/>
    </source>
</evidence>
<evidence type="ECO:0000313" key="4">
    <source>
        <dbReference type="EMBL" id="KAK3586691.1"/>
    </source>
</evidence>
<protein>
    <recommendedName>
        <fullName evidence="6">BolA-like protein</fullName>
    </recommendedName>
</protein>
<reference evidence="4" key="2">
    <citation type="journal article" date="2021" name="Genome Biol. Evol.">
        <title>Developing a high-quality reference genome for a parasitic bivalve with doubly uniparental inheritance (Bivalvia: Unionida).</title>
        <authorList>
            <person name="Smith C.H."/>
        </authorList>
    </citation>
    <scope>NUCLEOTIDE SEQUENCE</scope>
    <source>
        <strain evidence="4">CHS0354</strain>
        <tissue evidence="4">Mantle</tissue>
    </source>
</reference>
<dbReference type="InterPro" id="IPR050961">
    <property type="entry name" value="BolA/IbaG_stress_morph_reg"/>
</dbReference>
<comment type="similarity">
    <text evidence="1 2">Belongs to the BolA/IbaG family.</text>
</comment>
<dbReference type="FunFam" id="3.30.300.90:FF:000001">
    <property type="entry name" value="Transcriptional regulator BolA"/>
    <property type="match status" value="1"/>
</dbReference>
<dbReference type="GO" id="GO:1990229">
    <property type="term" value="C:iron-sulfur cluster assembly complex"/>
    <property type="evidence" value="ECO:0007669"/>
    <property type="project" value="UniProtKB-ARBA"/>
</dbReference>
<keyword evidence="5" id="KW-1185">Reference proteome</keyword>
<dbReference type="EMBL" id="JAEAOA010002287">
    <property type="protein sequence ID" value="KAK3586691.1"/>
    <property type="molecule type" value="Genomic_DNA"/>
</dbReference>
<gene>
    <name evidence="4" type="ORF">CHS0354_039161</name>
</gene>
<evidence type="ECO:0008006" key="6">
    <source>
        <dbReference type="Google" id="ProtNLM"/>
    </source>
</evidence>
<dbReference type="PIRSF" id="PIRSF003113">
    <property type="entry name" value="BolA"/>
    <property type="match status" value="1"/>
</dbReference>
<dbReference type="InterPro" id="IPR002634">
    <property type="entry name" value="BolA"/>
</dbReference>
<dbReference type="Gene3D" id="3.30.300.90">
    <property type="entry name" value="BolA-like"/>
    <property type="match status" value="1"/>
</dbReference>
<name>A0AAE0S7C4_9BIVA</name>
<dbReference type="AlphaFoldDB" id="A0AAE0S7C4"/>
<dbReference type="InterPro" id="IPR036065">
    <property type="entry name" value="BolA-like_sf"/>
</dbReference>
<dbReference type="Pfam" id="PF01722">
    <property type="entry name" value="BolA"/>
    <property type="match status" value="1"/>
</dbReference>
<evidence type="ECO:0000256" key="3">
    <source>
        <dbReference type="SAM" id="MobiDB-lite"/>
    </source>
</evidence>
<dbReference type="PANTHER" id="PTHR46229:SF2">
    <property type="entry name" value="BOLA-LIKE PROTEIN 1"/>
    <property type="match status" value="1"/>
</dbReference>
<dbReference type="Proteomes" id="UP001195483">
    <property type="component" value="Unassembled WGS sequence"/>
</dbReference>
<evidence type="ECO:0000256" key="1">
    <source>
        <dbReference type="ARBA" id="ARBA00005578"/>
    </source>
</evidence>
<dbReference type="SUPFAM" id="SSF82657">
    <property type="entry name" value="BolA-like"/>
    <property type="match status" value="1"/>
</dbReference>
<evidence type="ECO:0000256" key="2">
    <source>
        <dbReference type="RuleBase" id="RU003860"/>
    </source>
</evidence>
<proteinExistence type="inferred from homology"/>
<reference evidence="4" key="1">
    <citation type="journal article" date="2021" name="Genome Biol. Evol.">
        <title>A High-Quality Reference Genome for a Parasitic Bivalve with Doubly Uniparental Inheritance (Bivalvia: Unionida).</title>
        <authorList>
            <person name="Smith C.H."/>
        </authorList>
    </citation>
    <scope>NUCLEOTIDE SEQUENCE</scope>
    <source>
        <strain evidence="4">CHS0354</strain>
    </source>
</reference>
<dbReference type="PANTHER" id="PTHR46229">
    <property type="entry name" value="BOLA TRANSCRIPTION REGULATOR"/>
    <property type="match status" value="1"/>
</dbReference>
<comment type="caution">
    <text evidence="4">The sequence shown here is derived from an EMBL/GenBank/DDBJ whole genome shotgun (WGS) entry which is preliminary data.</text>
</comment>